<evidence type="ECO:0000313" key="9">
    <source>
        <dbReference type="Proteomes" id="UP000821866"/>
    </source>
</evidence>
<keyword evidence="5" id="KW-0175">Coiled coil</keyword>
<comment type="caution">
    <text evidence="8">The sequence shown here is derived from an EMBL/GenBank/DDBJ whole genome shotgun (WGS) entry which is preliminary data.</text>
</comment>
<dbReference type="PANTHER" id="PTHR47972:SF45">
    <property type="entry name" value="PROTEIN CLARET SEGREGATIONAL"/>
    <property type="match status" value="1"/>
</dbReference>
<evidence type="ECO:0000256" key="5">
    <source>
        <dbReference type="SAM" id="Coils"/>
    </source>
</evidence>
<organism evidence="8 9">
    <name type="scientific">Rhipicephalus microplus</name>
    <name type="common">Cattle tick</name>
    <name type="synonym">Boophilus microplus</name>
    <dbReference type="NCBI Taxonomy" id="6941"/>
    <lineage>
        <taxon>Eukaryota</taxon>
        <taxon>Metazoa</taxon>
        <taxon>Ecdysozoa</taxon>
        <taxon>Arthropoda</taxon>
        <taxon>Chelicerata</taxon>
        <taxon>Arachnida</taxon>
        <taxon>Acari</taxon>
        <taxon>Parasitiformes</taxon>
        <taxon>Ixodida</taxon>
        <taxon>Ixodoidea</taxon>
        <taxon>Ixodidae</taxon>
        <taxon>Rhipicephalinae</taxon>
        <taxon>Rhipicephalus</taxon>
        <taxon>Boophilus</taxon>
    </lineage>
</organism>
<evidence type="ECO:0000313" key="8">
    <source>
        <dbReference type="EMBL" id="KAH7964243.1"/>
    </source>
</evidence>
<evidence type="ECO:0000259" key="7">
    <source>
        <dbReference type="Pfam" id="PF16796"/>
    </source>
</evidence>
<evidence type="ECO:0000256" key="3">
    <source>
        <dbReference type="ARBA" id="ARBA00022840"/>
    </source>
</evidence>
<keyword evidence="2" id="KW-0547">Nucleotide-binding</keyword>
<protein>
    <recommendedName>
        <fullName evidence="7">Spindle pole body-associated protein Vik1/Cik1 microtubule binding domain-containing protein</fullName>
    </recommendedName>
</protein>
<dbReference type="AlphaFoldDB" id="A0A9J6D062"/>
<dbReference type="Proteomes" id="UP000821866">
    <property type="component" value="Unassembled WGS sequence"/>
</dbReference>
<proteinExistence type="predicted"/>
<keyword evidence="4" id="KW-0505">Motor protein</keyword>
<gene>
    <name evidence="8" type="ORF">HPB51_027517</name>
</gene>
<feature type="coiled-coil region" evidence="5">
    <location>
        <begin position="1"/>
        <end position="63"/>
    </location>
</feature>
<dbReference type="SUPFAM" id="SSF52540">
    <property type="entry name" value="P-loop containing nucleoside triphosphate hydrolases"/>
    <property type="match status" value="1"/>
</dbReference>
<evidence type="ECO:0000256" key="6">
    <source>
        <dbReference type="SAM" id="MobiDB-lite"/>
    </source>
</evidence>
<evidence type="ECO:0000256" key="2">
    <source>
        <dbReference type="ARBA" id="ARBA00022741"/>
    </source>
</evidence>
<dbReference type="Pfam" id="PF16796">
    <property type="entry name" value="Microtub_bd"/>
    <property type="match status" value="1"/>
</dbReference>
<reference evidence="8" key="2">
    <citation type="submission" date="2021-09" db="EMBL/GenBank/DDBJ databases">
        <authorList>
            <person name="Jia N."/>
            <person name="Wang J."/>
            <person name="Shi W."/>
            <person name="Du L."/>
            <person name="Sun Y."/>
            <person name="Zhan W."/>
            <person name="Jiang J."/>
            <person name="Wang Q."/>
            <person name="Zhang B."/>
            <person name="Ji P."/>
            <person name="Sakyi L.B."/>
            <person name="Cui X."/>
            <person name="Yuan T."/>
            <person name="Jiang B."/>
            <person name="Yang W."/>
            <person name="Lam T.T.-Y."/>
            <person name="Chang Q."/>
            <person name="Ding S."/>
            <person name="Wang X."/>
            <person name="Zhu J."/>
            <person name="Ruan X."/>
            <person name="Zhao L."/>
            <person name="Wei J."/>
            <person name="Que T."/>
            <person name="Du C."/>
            <person name="Cheng J."/>
            <person name="Dai P."/>
            <person name="Han X."/>
            <person name="Huang E."/>
            <person name="Gao Y."/>
            <person name="Liu J."/>
            <person name="Shao H."/>
            <person name="Ye R."/>
            <person name="Li L."/>
            <person name="Wei W."/>
            <person name="Wang X."/>
            <person name="Wang C."/>
            <person name="Huo Q."/>
            <person name="Li W."/>
            <person name="Guo W."/>
            <person name="Chen H."/>
            <person name="Chen S."/>
            <person name="Zhou L."/>
            <person name="Zhou L."/>
            <person name="Ni X."/>
            <person name="Tian J."/>
            <person name="Zhou Y."/>
            <person name="Sheng Y."/>
            <person name="Liu T."/>
            <person name="Pan Y."/>
            <person name="Xia L."/>
            <person name="Li J."/>
            <person name="Zhao F."/>
            <person name="Cao W."/>
        </authorList>
    </citation>
    <scope>NUCLEOTIDE SEQUENCE</scope>
    <source>
        <strain evidence="8">Rmic-2018</strain>
        <tissue evidence="8">Larvae</tissue>
    </source>
</reference>
<dbReference type="InterPro" id="IPR027417">
    <property type="entry name" value="P-loop_NTPase"/>
</dbReference>
<sequence>MRALQAQQESLESQRSTLALEKGRLESLVSELHARVAAQEDQLNASEQDRRQLHNALQELKGNIRVFCRLRPLLPSETAPQRPFLLLPDERTVEVVRTDPEQAMANDHALGVQMAPSDELNRFNTIDLDIPDELTVDAFVRADDDRVVYEEATDKAIIESMRKADDTEDQEETHTEKPKQ</sequence>
<dbReference type="InterPro" id="IPR036961">
    <property type="entry name" value="Kinesin_motor_dom_sf"/>
</dbReference>
<dbReference type="PANTHER" id="PTHR47972">
    <property type="entry name" value="KINESIN-LIKE PROTEIN KLP-3"/>
    <property type="match status" value="1"/>
</dbReference>
<evidence type="ECO:0000256" key="1">
    <source>
        <dbReference type="ARBA" id="ARBA00022701"/>
    </source>
</evidence>
<dbReference type="EMBL" id="JABSTU010004098">
    <property type="protein sequence ID" value="KAH7964243.1"/>
    <property type="molecule type" value="Genomic_DNA"/>
</dbReference>
<keyword evidence="1" id="KW-0493">Microtubule</keyword>
<dbReference type="GO" id="GO:0005874">
    <property type="term" value="C:microtubule"/>
    <property type="evidence" value="ECO:0007669"/>
    <property type="project" value="UniProtKB-KW"/>
</dbReference>
<dbReference type="Gene3D" id="3.40.850.10">
    <property type="entry name" value="Kinesin motor domain"/>
    <property type="match status" value="1"/>
</dbReference>
<keyword evidence="9" id="KW-1185">Reference proteome</keyword>
<name>A0A9J6D062_RHIMP</name>
<dbReference type="InterPro" id="IPR031852">
    <property type="entry name" value="Vik1/Cik1_MT-bd"/>
</dbReference>
<dbReference type="GO" id="GO:0003777">
    <property type="term" value="F:microtubule motor activity"/>
    <property type="evidence" value="ECO:0007669"/>
    <property type="project" value="InterPro"/>
</dbReference>
<keyword evidence="3" id="KW-0067">ATP-binding</keyword>
<dbReference type="GO" id="GO:0007018">
    <property type="term" value="P:microtubule-based movement"/>
    <property type="evidence" value="ECO:0007669"/>
    <property type="project" value="InterPro"/>
</dbReference>
<reference evidence="8" key="1">
    <citation type="journal article" date="2020" name="Cell">
        <title>Large-Scale Comparative Analyses of Tick Genomes Elucidate Their Genetic Diversity and Vector Capacities.</title>
        <authorList>
            <consortium name="Tick Genome and Microbiome Consortium (TIGMIC)"/>
            <person name="Jia N."/>
            <person name="Wang J."/>
            <person name="Shi W."/>
            <person name="Du L."/>
            <person name="Sun Y."/>
            <person name="Zhan W."/>
            <person name="Jiang J.F."/>
            <person name="Wang Q."/>
            <person name="Zhang B."/>
            <person name="Ji P."/>
            <person name="Bell-Sakyi L."/>
            <person name="Cui X.M."/>
            <person name="Yuan T.T."/>
            <person name="Jiang B.G."/>
            <person name="Yang W.F."/>
            <person name="Lam T.T."/>
            <person name="Chang Q.C."/>
            <person name="Ding S.J."/>
            <person name="Wang X.J."/>
            <person name="Zhu J.G."/>
            <person name="Ruan X.D."/>
            <person name="Zhao L."/>
            <person name="Wei J.T."/>
            <person name="Ye R.Z."/>
            <person name="Que T.C."/>
            <person name="Du C.H."/>
            <person name="Zhou Y.H."/>
            <person name="Cheng J.X."/>
            <person name="Dai P.F."/>
            <person name="Guo W.B."/>
            <person name="Han X.H."/>
            <person name="Huang E.J."/>
            <person name="Li L.F."/>
            <person name="Wei W."/>
            <person name="Gao Y.C."/>
            <person name="Liu J.Z."/>
            <person name="Shao H.Z."/>
            <person name="Wang X."/>
            <person name="Wang C.C."/>
            <person name="Yang T.C."/>
            <person name="Huo Q.B."/>
            <person name="Li W."/>
            <person name="Chen H.Y."/>
            <person name="Chen S.E."/>
            <person name="Zhou L.G."/>
            <person name="Ni X.B."/>
            <person name="Tian J.H."/>
            <person name="Sheng Y."/>
            <person name="Liu T."/>
            <person name="Pan Y.S."/>
            <person name="Xia L.Y."/>
            <person name="Li J."/>
            <person name="Zhao F."/>
            <person name="Cao W.C."/>
        </authorList>
    </citation>
    <scope>NUCLEOTIDE SEQUENCE</scope>
    <source>
        <strain evidence="8">Rmic-2018</strain>
    </source>
</reference>
<feature type="domain" description="Spindle pole body-associated protein Vik1/Cik1 microtubule binding" evidence="7">
    <location>
        <begin position="45"/>
        <end position="77"/>
    </location>
</feature>
<dbReference type="GO" id="GO:0008017">
    <property type="term" value="F:microtubule binding"/>
    <property type="evidence" value="ECO:0007669"/>
    <property type="project" value="InterPro"/>
</dbReference>
<dbReference type="GO" id="GO:0005524">
    <property type="term" value="F:ATP binding"/>
    <property type="evidence" value="ECO:0007669"/>
    <property type="project" value="UniProtKB-KW"/>
</dbReference>
<evidence type="ECO:0000256" key="4">
    <source>
        <dbReference type="ARBA" id="ARBA00023175"/>
    </source>
</evidence>
<feature type="region of interest" description="Disordered" evidence="6">
    <location>
        <begin position="158"/>
        <end position="180"/>
    </location>
</feature>
<dbReference type="VEuPathDB" id="VectorBase:LOC119185228"/>
<accession>A0A9J6D062</accession>
<dbReference type="InterPro" id="IPR027640">
    <property type="entry name" value="Kinesin-like_fam"/>
</dbReference>